<evidence type="ECO:0000256" key="1">
    <source>
        <dbReference type="SAM" id="MobiDB-lite"/>
    </source>
</evidence>
<dbReference type="Proteomes" id="UP001163846">
    <property type="component" value="Unassembled WGS sequence"/>
</dbReference>
<evidence type="ECO:0000313" key="3">
    <source>
        <dbReference type="Proteomes" id="UP001163846"/>
    </source>
</evidence>
<sequence length="239" mass="27415">MDSDEVLRSQDTLFEEGSGHWTSEVEGEMDEDRDIAFLQYPTTSKSTTEGEISDNQNPVMDTGNLGNLEKDHNKEIQNEAENPIPRHPRCTQTKRIIAEPTRRLTRVRHPTRAIIESRMYQEEEEKARQSGEQWAGNLNPDEVPLIPEDEEENKEITALIAQNEPLAKEPDNKWEPKWFSTLLQTKRGRWSNDGLVIALAAYYGLDVWAGNFAAAYLNAKPQTTNYLRIPEGYEKHYGL</sequence>
<reference evidence="2" key="1">
    <citation type="submission" date="2022-08" db="EMBL/GenBank/DDBJ databases">
        <authorList>
            <consortium name="DOE Joint Genome Institute"/>
            <person name="Min B."/>
            <person name="Riley R."/>
            <person name="Sierra-Patev S."/>
            <person name="Naranjo-Ortiz M."/>
            <person name="Looney B."/>
            <person name="Konkel Z."/>
            <person name="Slot J.C."/>
            <person name="Sakamoto Y."/>
            <person name="Steenwyk J.L."/>
            <person name="Rokas A."/>
            <person name="Carro J."/>
            <person name="Camarero S."/>
            <person name="Ferreira P."/>
            <person name="Molpeceres G."/>
            <person name="Ruiz-Duenas F.J."/>
            <person name="Serrano A."/>
            <person name="Henrissat B."/>
            <person name="Drula E."/>
            <person name="Hughes K.W."/>
            <person name="Mata J.L."/>
            <person name="Ishikawa N.K."/>
            <person name="Vargas-Isla R."/>
            <person name="Ushijima S."/>
            <person name="Smith C.A."/>
            <person name="Ahrendt S."/>
            <person name="Andreopoulos W."/>
            <person name="He G."/>
            <person name="Labutti K."/>
            <person name="Lipzen A."/>
            <person name="Ng V."/>
            <person name="Sandor L."/>
            <person name="Barry K."/>
            <person name="Martinez A.T."/>
            <person name="Xiao Y."/>
            <person name="Gibbons J.G."/>
            <person name="Terashima K."/>
            <person name="Hibbett D.S."/>
            <person name="Grigoriev I.V."/>
        </authorList>
    </citation>
    <scope>NUCLEOTIDE SEQUENCE</scope>
    <source>
        <strain evidence="2">TFB9207</strain>
    </source>
</reference>
<gene>
    <name evidence="2" type="ORF">F5878DRAFT_643758</name>
</gene>
<dbReference type="EMBL" id="MU806343">
    <property type="protein sequence ID" value="KAJ3836176.1"/>
    <property type="molecule type" value="Genomic_DNA"/>
</dbReference>
<feature type="compositionally biased region" description="Polar residues" evidence="1">
    <location>
        <begin position="40"/>
        <end position="59"/>
    </location>
</feature>
<evidence type="ECO:0000313" key="2">
    <source>
        <dbReference type="EMBL" id="KAJ3836176.1"/>
    </source>
</evidence>
<feature type="region of interest" description="Disordered" evidence="1">
    <location>
        <begin position="120"/>
        <end position="140"/>
    </location>
</feature>
<feature type="compositionally biased region" description="Basic and acidic residues" evidence="1">
    <location>
        <begin position="120"/>
        <end position="129"/>
    </location>
</feature>
<proteinExistence type="predicted"/>
<feature type="region of interest" description="Disordered" evidence="1">
    <location>
        <begin position="1"/>
        <end position="69"/>
    </location>
</feature>
<accession>A0AA38UBL9</accession>
<protein>
    <submittedName>
        <fullName evidence="2">Uncharacterized protein</fullName>
    </submittedName>
</protein>
<comment type="caution">
    <text evidence="2">The sequence shown here is derived from an EMBL/GenBank/DDBJ whole genome shotgun (WGS) entry which is preliminary data.</text>
</comment>
<dbReference type="AlphaFoldDB" id="A0AA38UBL9"/>
<organism evidence="2 3">
    <name type="scientific">Lentinula raphanica</name>
    <dbReference type="NCBI Taxonomy" id="153919"/>
    <lineage>
        <taxon>Eukaryota</taxon>
        <taxon>Fungi</taxon>
        <taxon>Dikarya</taxon>
        <taxon>Basidiomycota</taxon>
        <taxon>Agaricomycotina</taxon>
        <taxon>Agaricomycetes</taxon>
        <taxon>Agaricomycetidae</taxon>
        <taxon>Agaricales</taxon>
        <taxon>Marasmiineae</taxon>
        <taxon>Omphalotaceae</taxon>
        <taxon>Lentinula</taxon>
    </lineage>
</organism>
<name>A0AA38UBL9_9AGAR</name>
<keyword evidence="3" id="KW-1185">Reference proteome</keyword>